<feature type="transmembrane region" description="Helical" evidence="1">
    <location>
        <begin position="362"/>
        <end position="385"/>
    </location>
</feature>
<name>A0A7S0QUV0_9CRYP</name>
<evidence type="ECO:0000256" key="1">
    <source>
        <dbReference type="SAM" id="Phobius"/>
    </source>
</evidence>
<feature type="transmembrane region" description="Helical" evidence="1">
    <location>
        <begin position="61"/>
        <end position="84"/>
    </location>
</feature>
<protein>
    <submittedName>
        <fullName evidence="2">Uncharacterized protein</fullName>
    </submittedName>
</protein>
<sequence>MSENTEQGPHTSVIHCVDCRDSGELSIGFLLEKYIKVWKLGNRRHFFKLHQHLIFKSCRGIFWFWVLASVSITVGLPIVSAQGYDTIPRPCSKDSQRFCSRCENTTSLWLSPGPSDPSAGIADPSWITFPQLWNKPGPNSVPPAGLSEPFKQGHIVTSIGSQTFPQNIYHYFELLVKGGDDLQAADSRRDLVYYSLVSPDSMQVSKGQIVPSTQNSAKKPAYDFYVGQDCIPTEGNWNNQGYGNLDANENMKSIVVNVTRDARYFIALQSRSLRYGVSAFDFTMKLSRGSLDAKYPQTRCYPLEYRFPNQIYDMMNQYSQTQQISSVPGGAVPPCGQTPFYLKYNVQYVYPPPKGGLTQREIAIVVGAAGGSVVLVSLVSGLWLWRRYKRTTARMAKFSSLSRGLPDALLDGEGQEVAV</sequence>
<organism evidence="2">
    <name type="scientific">Cryptomonas curvata</name>
    <dbReference type="NCBI Taxonomy" id="233186"/>
    <lineage>
        <taxon>Eukaryota</taxon>
        <taxon>Cryptophyceae</taxon>
        <taxon>Cryptomonadales</taxon>
        <taxon>Cryptomonadaceae</taxon>
        <taxon>Cryptomonas</taxon>
    </lineage>
</organism>
<dbReference type="AlphaFoldDB" id="A0A7S0QUV0"/>
<accession>A0A7S0QUV0</accession>
<keyword evidence="1" id="KW-0812">Transmembrane</keyword>
<proteinExistence type="predicted"/>
<evidence type="ECO:0000313" key="2">
    <source>
        <dbReference type="EMBL" id="CAD8651085.1"/>
    </source>
</evidence>
<keyword evidence="1" id="KW-0472">Membrane</keyword>
<reference evidence="2" key="1">
    <citation type="submission" date="2021-01" db="EMBL/GenBank/DDBJ databases">
        <authorList>
            <person name="Corre E."/>
            <person name="Pelletier E."/>
            <person name="Niang G."/>
            <person name="Scheremetjew M."/>
            <person name="Finn R."/>
            <person name="Kale V."/>
            <person name="Holt S."/>
            <person name="Cochrane G."/>
            <person name="Meng A."/>
            <person name="Brown T."/>
            <person name="Cohen L."/>
        </authorList>
    </citation>
    <scope>NUCLEOTIDE SEQUENCE</scope>
    <source>
        <strain evidence="2">CCAP979/52</strain>
    </source>
</reference>
<keyword evidence="1" id="KW-1133">Transmembrane helix</keyword>
<dbReference type="EMBL" id="HBEZ01048995">
    <property type="protein sequence ID" value="CAD8651085.1"/>
    <property type="molecule type" value="Transcribed_RNA"/>
</dbReference>
<gene>
    <name evidence="2" type="ORF">CCUR1050_LOCUS26970</name>
</gene>